<reference evidence="3" key="1">
    <citation type="submission" date="2022-11" db="UniProtKB">
        <authorList>
            <consortium name="WormBaseParasite"/>
        </authorList>
    </citation>
    <scope>IDENTIFICATION</scope>
</reference>
<organism evidence="2 3">
    <name type="scientific">Meloidogyne javanica</name>
    <name type="common">Root-knot nematode worm</name>
    <dbReference type="NCBI Taxonomy" id="6303"/>
    <lineage>
        <taxon>Eukaryota</taxon>
        <taxon>Metazoa</taxon>
        <taxon>Ecdysozoa</taxon>
        <taxon>Nematoda</taxon>
        <taxon>Chromadorea</taxon>
        <taxon>Rhabditida</taxon>
        <taxon>Tylenchina</taxon>
        <taxon>Tylenchomorpha</taxon>
        <taxon>Tylenchoidea</taxon>
        <taxon>Meloidogynidae</taxon>
        <taxon>Meloidogyninae</taxon>
        <taxon>Meloidogyne</taxon>
        <taxon>Meloidogyne incognita group</taxon>
    </lineage>
</organism>
<keyword evidence="1" id="KW-0472">Membrane</keyword>
<protein>
    <submittedName>
        <fullName evidence="3">Uncharacterized protein</fullName>
    </submittedName>
</protein>
<keyword evidence="1" id="KW-1133">Transmembrane helix</keyword>
<evidence type="ECO:0000313" key="3">
    <source>
        <dbReference type="WBParaSite" id="scaffold2255_cov228.g4533"/>
    </source>
</evidence>
<dbReference type="WBParaSite" id="scaffold2255_cov228.g4533">
    <property type="protein sequence ID" value="scaffold2255_cov228.g4533"/>
    <property type="gene ID" value="scaffold2255_cov228.g4533"/>
</dbReference>
<dbReference type="AlphaFoldDB" id="A0A915M026"/>
<keyword evidence="1" id="KW-0812">Transmembrane</keyword>
<proteinExistence type="predicted"/>
<keyword evidence="2" id="KW-1185">Reference proteome</keyword>
<name>A0A915M026_MELJA</name>
<evidence type="ECO:0000313" key="2">
    <source>
        <dbReference type="Proteomes" id="UP000887561"/>
    </source>
</evidence>
<sequence length="80" mass="9340">MDQSSTPKPRSPLKVLDMSVEIKSPEVTESLESMKPKGRQLRVDPEWIQRLPRHHEAKPSYWMAFTAAMLVGAFTWLRRF</sequence>
<evidence type="ECO:0000256" key="1">
    <source>
        <dbReference type="SAM" id="Phobius"/>
    </source>
</evidence>
<feature type="transmembrane region" description="Helical" evidence="1">
    <location>
        <begin position="60"/>
        <end position="77"/>
    </location>
</feature>
<accession>A0A915M026</accession>
<dbReference type="Proteomes" id="UP000887561">
    <property type="component" value="Unplaced"/>
</dbReference>